<dbReference type="SUPFAM" id="SSF52317">
    <property type="entry name" value="Class I glutamine amidotransferase-like"/>
    <property type="match status" value="1"/>
</dbReference>
<comment type="caution">
    <text evidence="2">The sequence shown here is derived from an EMBL/GenBank/DDBJ whole genome shotgun (WGS) entry which is preliminary data.</text>
</comment>
<dbReference type="Pfam" id="PF01965">
    <property type="entry name" value="DJ-1_PfpI"/>
    <property type="match status" value="1"/>
</dbReference>
<dbReference type="EMBL" id="UHFO01000001">
    <property type="protein sequence ID" value="SUN64849.1"/>
    <property type="molecule type" value="Genomic_DNA"/>
</dbReference>
<dbReference type="GO" id="GO:0016798">
    <property type="term" value="F:hydrolase activity, acting on glycosyl bonds"/>
    <property type="evidence" value="ECO:0007669"/>
    <property type="project" value="UniProtKB-KW"/>
</dbReference>
<dbReference type="InterPro" id="IPR052158">
    <property type="entry name" value="INH-QAR"/>
</dbReference>
<sequence length="235" mass="26725">MVQTQRLTTNLCFWLRRTKEEFHEKVACLIYPYFSLYEVTALTSTLVLSFGVDIDYIATSKDLIVSEDGLSCQATKTLEQISIDDYSCLILPGMIDFKPALRDKELLTFLAGLNEESILIAAISSAPILLAKAGLLKDKTFTGGIWQNFFDYFDFIPKENFKPLSVLKDQNIVTAIGFAHQEFARTVLTSLNLTEDANKFFREEATYAEEDLVFNLSEEEFENFKSDFDAHLISK</sequence>
<name>A0A9X8XII6_STREQ</name>
<evidence type="ECO:0000259" key="1">
    <source>
        <dbReference type="Pfam" id="PF01965"/>
    </source>
</evidence>
<keyword evidence="2" id="KW-0326">Glycosidase</keyword>
<organism evidence="2 3">
    <name type="scientific">Streptococcus dysgalactiae subsp. equisimilis</name>
    <name type="common">Streptococcus equisimilis</name>
    <dbReference type="NCBI Taxonomy" id="119602"/>
    <lineage>
        <taxon>Bacteria</taxon>
        <taxon>Bacillati</taxon>
        <taxon>Bacillota</taxon>
        <taxon>Bacilli</taxon>
        <taxon>Lactobacillales</taxon>
        <taxon>Streptococcaceae</taxon>
        <taxon>Streptococcus</taxon>
    </lineage>
</organism>
<dbReference type="PANTHER" id="PTHR43130">
    <property type="entry name" value="ARAC-FAMILY TRANSCRIPTIONAL REGULATOR"/>
    <property type="match status" value="1"/>
</dbReference>
<evidence type="ECO:0000313" key="2">
    <source>
        <dbReference type="EMBL" id="SUN64849.1"/>
    </source>
</evidence>
<dbReference type="InterPro" id="IPR029062">
    <property type="entry name" value="Class_I_gatase-like"/>
</dbReference>
<protein>
    <submittedName>
        <fullName evidence="2">4-methyl-5(Beta-hydroxyethyl)-thiazole monophosphate synthesis protein</fullName>
        <ecNumber evidence="2">3.2.-.-</ecNumber>
    </submittedName>
</protein>
<proteinExistence type="predicted"/>
<evidence type="ECO:0000313" key="3">
    <source>
        <dbReference type="Proteomes" id="UP000254559"/>
    </source>
</evidence>
<accession>A0A9X8XII6</accession>
<gene>
    <name evidence="2" type="primary">thiJ-2</name>
    <name evidence="2" type="ORF">NCTC11564_01952</name>
</gene>
<feature type="domain" description="DJ-1/PfpI" evidence="1">
    <location>
        <begin position="25"/>
        <end position="188"/>
    </location>
</feature>
<keyword evidence="2" id="KW-0378">Hydrolase</keyword>
<dbReference type="InterPro" id="IPR002818">
    <property type="entry name" value="DJ-1/PfpI"/>
</dbReference>
<dbReference type="Gene3D" id="3.40.50.880">
    <property type="match status" value="1"/>
</dbReference>
<dbReference type="RefSeq" id="WP_242002705.1">
    <property type="nucleotide sequence ID" value="NZ_LR594045.1"/>
</dbReference>
<dbReference type="PANTHER" id="PTHR43130:SF3">
    <property type="entry name" value="HTH-TYPE TRANSCRIPTIONAL REGULATOR RV1931C"/>
    <property type="match status" value="1"/>
</dbReference>
<dbReference type="Proteomes" id="UP000254559">
    <property type="component" value="Unassembled WGS sequence"/>
</dbReference>
<dbReference type="EC" id="3.2.-.-" evidence="2"/>
<reference evidence="2 3" key="1">
    <citation type="submission" date="2018-06" db="EMBL/GenBank/DDBJ databases">
        <authorList>
            <consortium name="Pathogen Informatics"/>
            <person name="Doyle S."/>
        </authorList>
    </citation>
    <scope>NUCLEOTIDE SEQUENCE [LARGE SCALE GENOMIC DNA]</scope>
    <source>
        <strain evidence="2 3">NCTC11564</strain>
    </source>
</reference>
<dbReference type="AlphaFoldDB" id="A0A9X8XII6"/>